<keyword evidence="2" id="KW-1185">Reference proteome</keyword>
<protein>
    <submittedName>
        <fullName evidence="1">Uncharacterized protein</fullName>
    </submittedName>
</protein>
<evidence type="ECO:0000313" key="1">
    <source>
        <dbReference type="EMBL" id="KAH3666297.1"/>
    </source>
</evidence>
<dbReference type="Proteomes" id="UP000769157">
    <property type="component" value="Unassembled WGS sequence"/>
</dbReference>
<sequence>MLIFCLSFFTSLEDDDCEVTGVAAELLEAGFSKPNSFLKRSFFGGGTGSEASGGRLGKWCPLLFALVKSWGDDIPELDIRGASEGLLNCGPPLPATSILANIEERRELIEVPSLR</sequence>
<comment type="caution">
    <text evidence="1">The sequence shown here is derived from an EMBL/GenBank/DDBJ whole genome shotgun (WGS) entry which is preliminary data.</text>
</comment>
<dbReference type="AlphaFoldDB" id="A0A9P8P7L0"/>
<proteinExistence type="predicted"/>
<accession>A0A9P8P7L0</accession>
<evidence type="ECO:0000313" key="2">
    <source>
        <dbReference type="Proteomes" id="UP000769157"/>
    </source>
</evidence>
<dbReference type="GeneID" id="70236451"/>
<organism evidence="1 2">
    <name type="scientific">Ogataea philodendri</name>
    <dbReference type="NCBI Taxonomy" id="1378263"/>
    <lineage>
        <taxon>Eukaryota</taxon>
        <taxon>Fungi</taxon>
        <taxon>Dikarya</taxon>
        <taxon>Ascomycota</taxon>
        <taxon>Saccharomycotina</taxon>
        <taxon>Pichiomycetes</taxon>
        <taxon>Pichiales</taxon>
        <taxon>Pichiaceae</taxon>
        <taxon>Ogataea</taxon>
    </lineage>
</organism>
<dbReference type="EMBL" id="JAEUBE010000295">
    <property type="protein sequence ID" value="KAH3666297.1"/>
    <property type="molecule type" value="Genomic_DNA"/>
</dbReference>
<reference evidence="1" key="2">
    <citation type="submission" date="2021-01" db="EMBL/GenBank/DDBJ databases">
        <authorList>
            <person name="Schikora-Tamarit M.A."/>
        </authorList>
    </citation>
    <scope>NUCLEOTIDE SEQUENCE</scope>
    <source>
        <strain evidence="1">CBS6075</strain>
    </source>
</reference>
<name>A0A9P8P7L0_9ASCO</name>
<dbReference type="RefSeq" id="XP_046061501.1">
    <property type="nucleotide sequence ID" value="XM_046205569.1"/>
</dbReference>
<gene>
    <name evidence="1" type="ORF">OGAPHI_004486</name>
</gene>
<reference evidence="1" key="1">
    <citation type="journal article" date="2021" name="Open Biol.">
        <title>Shared evolutionary footprints suggest mitochondrial oxidative damage underlies multiple complex I losses in fungi.</title>
        <authorList>
            <person name="Schikora-Tamarit M.A."/>
            <person name="Marcet-Houben M."/>
            <person name="Nosek J."/>
            <person name="Gabaldon T."/>
        </authorList>
    </citation>
    <scope>NUCLEOTIDE SEQUENCE</scope>
    <source>
        <strain evidence="1">CBS6075</strain>
    </source>
</reference>